<name>A0ABZ2C1H9_9PROT</name>
<accession>A0ABZ2C1H9</accession>
<evidence type="ECO:0000313" key="1">
    <source>
        <dbReference type="EMBL" id="WVX66233.1"/>
    </source>
</evidence>
<protein>
    <submittedName>
        <fullName evidence="1">Uncharacterized protein</fullName>
    </submittedName>
</protein>
<dbReference type="EMBL" id="CP133270">
    <property type="protein sequence ID" value="WVX66233.1"/>
    <property type="molecule type" value="Genomic_DNA"/>
</dbReference>
<keyword evidence="2" id="KW-1185">Reference proteome</keyword>
<proteinExistence type="predicted"/>
<reference evidence="1 2" key="1">
    <citation type="journal article" date="2024" name="Environ. Microbiol.">
        <title>Novel evolutionary insights on the interactions of the Holosporales (Alphaproteobacteria) with eukaryotic hosts from comparative genomics.</title>
        <authorList>
            <person name="Giovannini M."/>
            <person name="Petroni G."/>
            <person name="Castelli M."/>
        </authorList>
    </citation>
    <scope>NUCLEOTIDE SEQUENCE [LARGE SCALE GENOMIC DNA]</scope>
    <source>
        <strain evidence="1 2">US_Bl 15I1</strain>
    </source>
</reference>
<organism evidence="1 2">
    <name type="scientific">Candidatus Bealeia paramacronuclearis</name>
    <dbReference type="NCBI Taxonomy" id="1921001"/>
    <lineage>
        <taxon>Bacteria</taxon>
        <taxon>Pseudomonadati</taxon>
        <taxon>Pseudomonadota</taxon>
        <taxon>Alphaproteobacteria</taxon>
        <taxon>Holosporales</taxon>
        <taxon>Holosporaceae</taxon>
        <taxon>Candidatus Bealeia</taxon>
    </lineage>
</organism>
<dbReference type="Proteomes" id="UP001330434">
    <property type="component" value="Chromosome"/>
</dbReference>
<evidence type="ECO:0000313" key="2">
    <source>
        <dbReference type="Proteomes" id="UP001330434"/>
    </source>
</evidence>
<gene>
    <name evidence="1" type="ORF">Bealeia1_00408</name>
</gene>
<sequence>MRRLQAPKSIFTQHLPINLRGDVMKNLVWTLAFTLLSSSVALSDATLHFQAGKWTVYNSPIGTSYTLPRNKLNEEVIIYYYPANSNSTNGAPNCFLTTKPGLFQDDVEYFVAVSFPPHCTPPKDNSCCISVNRK</sequence>